<keyword evidence="7" id="KW-1185">Reference proteome</keyword>
<dbReference type="InterPro" id="IPR004294">
    <property type="entry name" value="Carotenoid_Oase"/>
</dbReference>
<feature type="binding site" evidence="5">
    <location>
        <position position="139"/>
    </location>
    <ligand>
        <name>Fe cation</name>
        <dbReference type="ChEBI" id="CHEBI:24875"/>
        <note>catalytic</note>
    </ligand>
</feature>
<dbReference type="OrthoDB" id="1069523at2759"/>
<feature type="binding site" evidence="5">
    <location>
        <position position="211"/>
    </location>
    <ligand>
        <name>Fe cation</name>
        <dbReference type="ChEBI" id="CHEBI:24875"/>
        <note>catalytic</note>
    </ligand>
</feature>
<evidence type="ECO:0000313" key="6">
    <source>
        <dbReference type="EMBL" id="GFF17885.1"/>
    </source>
</evidence>
<keyword evidence="4 5" id="KW-0408">Iron</keyword>
<dbReference type="GO" id="GO:0016121">
    <property type="term" value="P:carotene catabolic process"/>
    <property type="evidence" value="ECO:0007669"/>
    <property type="project" value="TreeGrafter"/>
</dbReference>
<feature type="binding site" evidence="5">
    <location>
        <position position="399"/>
    </location>
    <ligand>
        <name>Fe cation</name>
        <dbReference type="ChEBI" id="CHEBI:24875"/>
        <note>catalytic</note>
    </ligand>
</feature>
<sequence length="433" mass="49310">MVDPFYPLMPGNPPIEGDGNMSAFRIHDGKFDLKTRYVDTERLRLERAAGKRLFGLYRNPFSHHPCVRAAVDSTANTNLIFWSDHVLALKEGGLPHAVDTDTLETLTYDPFQSPGKTFSAHPKIKDVQWNHTLWAAMIHDCAITTNFIILFMWLFEVDLEGMKKGGQHWKWSAGRKVTFQVIPRRADNVPEGWSKGETRTYQWTRNAFLLHSAGAWERSGKIYIETSRVFANLFPLWGGKDALLFSMIPEADFVCWELDLSKPTQSTIPDPEVVVDVASDFPRIDERRMGRHYNIIYLPVVVSDLPPNGFPMPVSLNALSKVDKKAKSIEYFKPGDDCLVEEPIFIARSKDSAEGDGWVLSMIKRVKQRRSDLVVLDSKDFSKPIAIIQMPLYLRNQVHGNWVEAFEHTTVARPFTRVFKADKVSGRGALEEE</sequence>
<accession>A0A5M3Z4W0</accession>
<dbReference type="PANTHER" id="PTHR10543:SF89">
    <property type="entry name" value="CAROTENOID 9,10(9',10')-CLEAVAGE DIOXYGENASE 1"/>
    <property type="match status" value="1"/>
</dbReference>
<protein>
    <submittedName>
        <fullName evidence="6">Putative carotenoid cleavage dioxygenase</fullName>
    </submittedName>
</protein>
<proteinExistence type="inferred from homology"/>
<dbReference type="GO" id="GO:0046872">
    <property type="term" value="F:metal ion binding"/>
    <property type="evidence" value="ECO:0007669"/>
    <property type="project" value="UniProtKB-KW"/>
</dbReference>
<comment type="caution">
    <text evidence="6">The sequence shown here is derived from an EMBL/GenBank/DDBJ whole genome shotgun (WGS) entry which is preliminary data.</text>
</comment>
<reference evidence="6 7" key="1">
    <citation type="submission" date="2020-01" db="EMBL/GenBank/DDBJ databases">
        <title>Aspergillus terreus IFO 6365 whole genome shotgun sequence.</title>
        <authorList>
            <person name="Kanamasa S."/>
            <person name="Takahashi H."/>
        </authorList>
    </citation>
    <scope>NUCLEOTIDE SEQUENCE [LARGE SCALE GENOMIC DNA]</scope>
    <source>
        <strain evidence="6 7">IFO 6365</strain>
    </source>
</reference>
<feature type="binding site" evidence="5">
    <location>
        <position position="121"/>
    </location>
    <ligand>
        <name>Fe cation</name>
        <dbReference type="ChEBI" id="CHEBI:24875"/>
        <note>catalytic</note>
    </ligand>
</feature>
<dbReference type="Proteomes" id="UP000452235">
    <property type="component" value="Unassembled WGS sequence"/>
</dbReference>
<keyword evidence="2 5" id="KW-0479">Metal-binding</keyword>
<keyword evidence="3" id="KW-0560">Oxidoreductase</keyword>
<evidence type="ECO:0000256" key="4">
    <source>
        <dbReference type="ARBA" id="ARBA00023004"/>
    </source>
</evidence>
<comment type="similarity">
    <text evidence="1">Belongs to the carotenoid oxygenase family.</text>
</comment>
<dbReference type="GO" id="GO:0010436">
    <property type="term" value="F:carotenoid dioxygenase activity"/>
    <property type="evidence" value="ECO:0007669"/>
    <property type="project" value="TreeGrafter"/>
</dbReference>
<organism evidence="6 7">
    <name type="scientific">Aspergillus terreus</name>
    <dbReference type="NCBI Taxonomy" id="33178"/>
    <lineage>
        <taxon>Eukaryota</taxon>
        <taxon>Fungi</taxon>
        <taxon>Dikarya</taxon>
        <taxon>Ascomycota</taxon>
        <taxon>Pezizomycotina</taxon>
        <taxon>Eurotiomycetes</taxon>
        <taxon>Eurotiomycetidae</taxon>
        <taxon>Eurotiales</taxon>
        <taxon>Aspergillaceae</taxon>
        <taxon>Aspergillus</taxon>
        <taxon>Aspergillus subgen. Circumdati</taxon>
    </lineage>
</organism>
<comment type="cofactor">
    <cofactor evidence="5">
        <name>Fe(2+)</name>
        <dbReference type="ChEBI" id="CHEBI:29033"/>
    </cofactor>
    <text evidence="5">Binds 1 Fe(2+) ion per subunit.</text>
</comment>
<dbReference type="EMBL" id="BLJY01000007">
    <property type="protein sequence ID" value="GFF17885.1"/>
    <property type="molecule type" value="Genomic_DNA"/>
</dbReference>
<name>A0A5M3Z4W0_ASPTE</name>
<dbReference type="PANTHER" id="PTHR10543">
    <property type="entry name" value="BETA-CAROTENE DIOXYGENASE"/>
    <property type="match status" value="1"/>
</dbReference>
<dbReference type="Pfam" id="PF03055">
    <property type="entry name" value="RPE65"/>
    <property type="match status" value="2"/>
</dbReference>
<evidence type="ECO:0000256" key="5">
    <source>
        <dbReference type="PIRSR" id="PIRSR604294-1"/>
    </source>
</evidence>
<keyword evidence="6" id="KW-0223">Dioxygenase</keyword>
<dbReference type="VEuPathDB" id="FungiDB:ATEG_06049"/>
<evidence type="ECO:0000256" key="2">
    <source>
        <dbReference type="ARBA" id="ARBA00022723"/>
    </source>
</evidence>
<evidence type="ECO:0000256" key="3">
    <source>
        <dbReference type="ARBA" id="ARBA00023002"/>
    </source>
</evidence>
<dbReference type="AlphaFoldDB" id="A0A5M3Z4W0"/>
<evidence type="ECO:0000256" key="1">
    <source>
        <dbReference type="ARBA" id="ARBA00006787"/>
    </source>
</evidence>
<evidence type="ECO:0000313" key="7">
    <source>
        <dbReference type="Proteomes" id="UP000452235"/>
    </source>
</evidence>
<gene>
    <name evidence="6" type="ORF">ATEIFO6365_0007043400</name>
</gene>